<keyword evidence="5 8" id="KW-0812">Transmembrane</keyword>
<dbReference type="EMBL" id="BJWL01000017">
    <property type="protein sequence ID" value="GFZ05678.1"/>
    <property type="molecule type" value="Genomic_DNA"/>
</dbReference>
<dbReference type="NCBIfam" id="TIGR01569">
    <property type="entry name" value="A_tha_TIGR01569"/>
    <property type="match status" value="1"/>
</dbReference>
<sequence length="157" mass="17189">MMKLMTMPKTKRVFTLLLRVLALGSTFAAAVVMATSHEKANMFGVRFEAKYSHTPAFKYFLVANVVGSVYSFLVLFLPAESLLWRSVVALDVVMTMLLTSGVSAALAIAYVGKKGNSHAVYTGYSQEKQKATTKAKKHPNNKRLGHSPTPAKTNFKA</sequence>
<evidence type="ECO:0000256" key="8">
    <source>
        <dbReference type="RuleBase" id="RU361233"/>
    </source>
</evidence>
<reference evidence="12 13" key="1">
    <citation type="submission" date="2019-07" db="EMBL/GenBank/DDBJ databases">
        <title>De Novo Assembly of kiwifruit Actinidia rufa.</title>
        <authorList>
            <person name="Sugita-Konishi S."/>
            <person name="Sato K."/>
            <person name="Mori E."/>
            <person name="Abe Y."/>
            <person name="Kisaki G."/>
            <person name="Hamano K."/>
            <person name="Suezawa K."/>
            <person name="Otani M."/>
            <person name="Fukuda T."/>
            <person name="Manabe T."/>
            <person name="Gomi K."/>
            <person name="Tabuchi M."/>
            <person name="Akimitsu K."/>
            <person name="Kataoka I."/>
        </authorList>
    </citation>
    <scope>NUCLEOTIDE SEQUENCE [LARGE SCALE GENOMIC DNA]</scope>
    <source>
        <strain evidence="13">cv. Fuchu</strain>
        <strain evidence="12">Fuchu</strain>
    </source>
</reference>
<proteinExistence type="inferred from homology"/>
<evidence type="ECO:0000256" key="1">
    <source>
        <dbReference type="ARBA" id="ARBA00004651"/>
    </source>
</evidence>
<feature type="transmembrane region" description="Helical" evidence="8">
    <location>
        <begin position="56"/>
        <end position="76"/>
    </location>
</feature>
<dbReference type="Proteomes" id="UP000585474">
    <property type="component" value="Unassembled WGS sequence"/>
</dbReference>
<feature type="compositionally biased region" description="Basic residues" evidence="9">
    <location>
        <begin position="131"/>
        <end position="145"/>
    </location>
</feature>
<evidence type="ECO:0000313" key="11">
    <source>
        <dbReference type="EMBL" id="GFZ05673.1"/>
    </source>
</evidence>
<keyword evidence="7 8" id="KW-0472">Membrane</keyword>
<dbReference type="InterPro" id="IPR006459">
    <property type="entry name" value="CASP/CASPL"/>
</dbReference>
<evidence type="ECO:0000256" key="5">
    <source>
        <dbReference type="ARBA" id="ARBA00022692"/>
    </source>
</evidence>
<evidence type="ECO:0000256" key="4">
    <source>
        <dbReference type="ARBA" id="ARBA00022475"/>
    </source>
</evidence>
<organism evidence="12 13">
    <name type="scientific">Actinidia rufa</name>
    <dbReference type="NCBI Taxonomy" id="165716"/>
    <lineage>
        <taxon>Eukaryota</taxon>
        <taxon>Viridiplantae</taxon>
        <taxon>Streptophyta</taxon>
        <taxon>Embryophyta</taxon>
        <taxon>Tracheophyta</taxon>
        <taxon>Spermatophyta</taxon>
        <taxon>Magnoliopsida</taxon>
        <taxon>eudicotyledons</taxon>
        <taxon>Gunneridae</taxon>
        <taxon>Pentapetalae</taxon>
        <taxon>asterids</taxon>
        <taxon>Ericales</taxon>
        <taxon>Actinidiaceae</taxon>
        <taxon>Actinidia</taxon>
    </lineage>
</organism>
<dbReference type="EMBL" id="BJWL01000017">
    <property type="protein sequence ID" value="GFZ05673.1"/>
    <property type="molecule type" value="Genomic_DNA"/>
</dbReference>
<name>A0A7J0G4J1_9ERIC</name>
<dbReference type="OrthoDB" id="1906221at2759"/>
<comment type="subunit">
    <text evidence="3 8">Homodimer and heterodimers.</text>
</comment>
<evidence type="ECO:0000256" key="2">
    <source>
        <dbReference type="ARBA" id="ARBA00007651"/>
    </source>
</evidence>
<keyword evidence="6 8" id="KW-1133">Transmembrane helix</keyword>
<comment type="similarity">
    <text evidence="2 8">Belongs to the Casparian strip membrane proteins (CASP) family.</text>
</comment>
<dbReference type="GO" id="GO:0005886">
    <property type="term" value="C:plasma membrane"/>
    <property type="evidence" value="ECO:0007669"/>
    <property type="project" value="UniProtKB-SubCell"/>
</dbReference>
<comment type="caution">
    <text evidence="12">The sequence shown here is derived from an EMBL/GenBank/DDBJ whole genome shotgun (WGS) entry which is preliminary data.</text>
</comment>
<evidence type="ECO:0000256" key="6">
    <source>
        <dbReference type="ARBA" id="ARBA00022989"/>
    </source>
</evidence>
<keyword evidence="4 8" id="KW-1003">Cell membrane</keyword>
<evidence type="ECO:0000256" key="3">
    <source>
        <dbReference type="ARBA" id="ARBA00011489"/>
    </source>
</evidence>
<keyword evidence="13" id="KW-1185">Reference proteome</keyword>
<protein>
    <recommendedName>
        <fullName evidence="8">CASP-like protein</fullName>
    </recommendedName>
</protein>
<feature type="transmembrane region" description="Helical" evidence="8">
    <location>
        <begin position="88"/>
        <end position="111"/>
    </location>
</feature>
<dbReference type="InterPro" id="IPR006702">
    <property type="entry name" value="CASP_dom"/>
</dbReference>
<dbReference type="InterPro" id="IPR044173">
    <property type="entry name" value="CASPL"/>
</dbReference>
<dbReference type="Pfam" id="PF04535">
    <property type="entry name" value="CASP_dom"/>
    <property type="match status" value="1"/>
</dbReference>
<evidence type="ECO:0000256" key="7">
    <source>
        <dbReference type="ARBA" id="ARBA00023136"/>
    </source>
</evidence>
<evidence type="ECO:0000313" key="12">
    <source>
        <dbReference type="EMBL" id="GFZ05678.1"/>
    </source>
</evidence>
<dbReference type="PANTHER" id="PTHR36488">
    <property type="entry name" value="CASP-LIKE PROTEIN 1U1"/>
    <property type="match status" value="1"/>
</dbReference>
<feature type="region of interest" description="Disordered" evidence="9">
    <location>
        <begin position="126"/>
        <end position="157"/>
    </location>
</feature>
<evidence type="ECO:0000256" key="9">
    <source>
        <dbReference type="SAM" id="MobiDB-lite"/>
    </source>
</evidence>
<accession>A0A7J0G4J1</accession>
<comment type="subcellular location">
    <subcellularLocation>
        <location evidence="1 8">Cell membrane</location>
        <topology evidence="1 8">Multi-pass membrane protein</topology>
    </subcellularLocation>
</comment>
<evidence type="ECO:0000313" key="13">
    <source>
        <dbReference type="Proteomes" id="UP000585474"/>
    </source>
</evidence>
<gene>
    <name evidence="11" type="ORF">Acr_17g0012450</name>
    <name evidence="12" type="ORF">Acr_17g0012500</name>
</gene>
<comment type="caution">
    <text evidence="8">Lacks conserved residue(s) required for the propagation of feature annotation.</text>
</comment>
<dbReference type="PANTHER" id="PTHR36488:SF8">
    <property type="entry name" value="CASP-LIKE PROTEIN 1U1"/>
    <property type="match status" value="1"/>
</dbReference>
<evidence type="ECO:0000259" key="10">
    <source>
        <dbReference type="Pfam" id="PF04535"/>
    </source>
</evidence>
<feature type="domain" description="Casparian strip membrane protein" evidence="10">
    <location>
        <begin position="10"/>
        <end position="130"/>
    </location>
</feature>
<dbReference type="AlphaFoldDB" id="A0A7J0G4J1"/>